<dbReference type="InterPro" id="IPR000835">
    <property type="entry name" value="HTH_MarR-typ"/>
</dbReference>
<dbReference type="AlphaFoldDB" id="A0A3M2J988"/>
<dbReference type="GO" id="GO:0003700">
    <property type="term" value="F:DNA-binding transcription factor activity"/>
    <property type="evidence" value="ECO:0007669"/>
    <property type="project" value="InterPro"/>
</dbReference>
<dbReference type="GO" id="GO:0006950">
    <property type="term" value="P:response to stress"/>
    <property type="evidence" value="ECO:0007669"/>
    <property type="project" value="TreeGrafter"/>
</dbReference>
<dbReference type="InterPro" id="IPR039422">
    <property type="entry name" value="MarR/SlyA-like"/>
</dbReference>
<organism evidence="2 3">
    <name type="scientific">Cellulomonas triticagri</name>
    <dbReference type="NCBI Taxonomy" id="2483352"/>
    <lineage>
        <taxon>Bacteria</taxon>
        <taxon>Bacillati</taxon>
        <taxon>Actinomycetota</taxon>
        <taxon>Actinomycetes</taxon>
        <taxon>Micrococcales</taxon>
        <taxon>Cellulomonadaceae</taxon>
        <taxon>Cellulomonas</taxon>
    </lineage>
</organism>
<dbReference type="PROSITE" id="PS50995">
    <property type="entry name" value="HTH_MARR_2"/>
    <property type="match status" value="1"/>
</dbReference>
<dbReference type="Gene3D" id="1.10.10.10">
    <property type="entry name" value="Winged helix-like DNA-binding domain superfamily/Winged helix DNA-binding domain"/>
    <property type="match status" value="1"/>
</dbReference>
<dbReference type="EMBL" id="RFFI01000075">
    <property type="protein sequence ID" value="RMI08706.1"/>
    <property type="molecule type" value="Genomic_DNA"/>
</dbReference>
<gene>
    <name evidence="2" type="ORF">EBM89_13430</name>
</gene>
<protein>
    <submittedName>
        <fullName evidence="2">MarR family transcriptional regulator</fullName>
    </submittedName>
</protein>
<comment type="caution">
    <text evidence="2">The sequence shown here is derived from an EMBL/GenBank/DDBJ whole genome shotgun (WGS) entry which is preliminary data.</text>
</comment>
<proteinExistence type="predicted"/>
<dbReference type="InterPro" id="IPR036390">
    <property type="entry name" value="WH_DNA-bd_sf"/>
</dbReference>
<dbReference type="OrthoDB" id="8635520at2"/>
<evidence type="ECO:0000313" key="3">
    <source>
        <dbReference type="Proteomes" id="UP000269289"/>
    </source>
</evidence>
<name>A0A3M2J988_9CELL</name>
<dbReference type="InterPro" id="IPR036388">
    <property type="entry name" value="WH-like_DNA-bd_sf"/>
</dbReference>
<evidence type="ECO:0000313" key="2">
    <source>
        <dbReference type="EMBL" id="RMI08706.1"/>
    </source>
</evidence>
<dbReference type="SUPFAM" id="SSF46785">
    <property type="entry name" value="Winged helix' DNA-binding domain"/>
    <property type="match status" value="1"/>
</dbReference>
<dbReference type="PANTHER" id="PTHR33164:SF99">
    <property type="entry name" value="MARR FAMILY REGULATORY PROTEIN"/>
    <property type="match status" value="1"/>
</dbReference>
<evidence type="ECO:0000259" key="1">
    <source>
        <dbReference type="PROSITE" id="PS50995"/>
    </source>
</evidence>
<reference evidence="2 3" key="1">
    <citation type="submission" date="2018-10" db="EMBL/GenBank/DDBJ databases">
        <title>Isolation, diversity and antifungal activity of actinobacteria from wheat.</title>
        <authorList>
            <person name="Han C."/>
        </authorList>
    </citation>
    <scope>NUCLEOTIDE SEQUENCE [LARGE SCALE GENOMIC DNA]</scope>
    <source>
        <strain evidence="2 3">NEAU-YY56</strain>
    </source>
</reference>
<dbReference type="PANTHER" id="PTHR33164">
    <property type="entry name" value="TRANSCRIPTIONAL REGULATOR, MARR FAMILY"/>
    <property type="match status" value="1"/>
</dbReference>
<feature type="domain" description="HTH marR-type" evidence="1">
    <location>
        <begin position="1"/>
        <end position="126"/>
    </location>
</feature>
<accession>A0A3M2J988</accession>
<keyword evidence="3" id="KW-1185">Reference proteome</keyword>
<sequence>MTWLPAALDTRLAQDSDVGHVEYQVLRWLSRTPEQALHMSRLADTASVTPSHLSRIVARLEKRGMVSRTPDPADGRYTLARLTDLGARTVADTEDAYGAAVRDLVLARLTPEQLRGLGDAAATLLGHIKPECLAAHR</sequence>
<dbReference type="SMART" id="SM00347">
    <property type="entry name" value="HTH_MARR"/>
    <property type="match status" value="1"/>
</dbReference>
<dbReference type="Pfam" id="PF12802">
    <property type="entry name" value="MarR_2"/>
    <property type="match status" value="1"/>
</dbReference>
<dbReference type="Proteomes" id="UP000269289">
    <property type="component" value="Unassembled WGS sequence"/>
</dbReference>